<feature type="domain" description="Amidohydrolase 3" evidence="3">
    <location>
        <begin position="46"/>
        <end position="511"/>
    </location>
</feature>
<dbReference type="Gene3D" id="3.20.20.140">
    <property type="entry name" value="Metal-dependent hydrolases"/>
    <property type="match status" value="1"/>
</dbReference>
<dbReference type="InterPro" id="IPR013108">
    <property type="entry name" value="Amidohydro_3"/>
</dbReference>
<dbReference type="SUPFAM" id="SSF51338">
    <property type="entry name" value="Composite domain of metallo-dependent hydrolases"/>
    <property type="match status" value="1"/>
</dbReference>
<evidence type="ECO:0000256" key="1">
    <source>
        <dbReference type="ARBA" id="ARBA00010716"/>
    </source>
</evidence>
<evidence type="ECO:0000313" key="4">
    <source>
        <dbReference type="EMBL" id="VUZ84316.1"/>
    </source>
</evidence>
<dbReference type="Gene3D" id="2.30.40.10">
    <property type="entry name" value="Urease, subunit C, domain 1"/>
    <property type="match status" value="1"/>
</dbReference>
<evidence type="ECO:0000256" key="2">
    <source>
        <dbReference type="ARBA" id="ARBA00022801"/>
    </source>
</evidence>
<dbReference type="SUPFAM" id="SSF51556">
    <property type="entry name" value="Metallo-dependent hydrolases"/>
    <property type="match status" value="1"/>
</dbReference>
<comment type="similarity">
    <text evidence="1">Belongs to the metallo-dependent hydrolases superfamily. NagA family.</text>
</comment>
<dbReference type="PANTHER" id="PTHR11113">
    <property type="entry name" value="N-ACETYLGLUCOSAMINE-6-PHOSPHATE DEACETYLASE"/>
    <property type="match status" value="1"/>
</dbReference>
<gene>
    <name evidence="4" type="ORF">MELA_00687</name>
</gene>
<dbReference type="EMBL" id="CABIKM010000011">
    <property type="protein sequence ID" value="VUZ84316.1"/>
    <property type="molecule type" value="Genomic_DNA"/>
</dbReference>
<reference evidence="4 5" key="1">
    <citation type="submission" date="2019-07" db="EMBL/GenBank/DDBJ databases">
        <authorList>
            <person name="Cremers G."/>
        </authorList>
    </citation>
    <scope>NUCLEOTIDE SEQUENCE [LARGE SCALE GENOMIC DNA]</scope>
</reference>
<organism evidence="4 5">
    <name type="scientific">Candidatus Methylomirabilis lanthanidiphila</name>
    <dbReference type="NCBI Taxonomy" id="2211376"/>
    <lineage>
        <taxon>Bacteria</taxon>
        <taxon>Candidatus Methylomirabilota</taxon>
        <taxon>Candidatus Methylomirabilia</taxon>
        <taxon>Candidatus Methylomirabilales</taxon>
        <taxon>Candidatus Methylomirabilaceae</taxon>
        <taxon>Candidatus Methylomirabilis</taxon>
    </lineage>
</organism>
<dbReference type="Proteomes" id="UP000334340">
    <property type="component" value="Unassembled WGS sequence"/>
</dbReference>
<dbReference type="InterPro" id="IPR032466">
    <property type="entry name" value="Metal_Hydrolase"/>
</dbReference>
<dbReference type="CDD" id="cd01297">
    <property type="entry name" value="D-aminoacylase"/>
    <property type="match status" value="1"/>
</dbReference>
<dbReference type="GO" id="GO:0047420">
    <property type="term" value="F:N-acyl-D-amino-acid deacylase activity"/>
    <property type="evidence" value="ECO:0007669"/>
    <property type="project" value="UniProtKB-EC"/>
</dbReference>
<dbReference type="PANTHER" id="PTHR11113:SF14">
    <property type="entry name" value="N-ACETYLGLUCOSAMINE-6-PHOSPHATE DEACETYLASE"/>
    <property type="match status" value="1"/>
</dbReference>
<evidence type="ECO:0000313" key="5">
    <source>
        <dbReference type="Proteomes" id="UP000334340"/>
    </source>
</evidence>
<dbReference type="EC" id="3.5.1.81" evidence="4"/>
<evidence type="ECO:0000259" key="3">
    <source>
        <dbReference type="Pfam" id="PF07969"/>
    </source>
</evidence>
<dbReference type="Pfam" id="PF07969">
    <property type="entry name" value="Amidohydro_3"/>
    <property type="match status" value="1"/>
</dbReference>
<keyword evidence="2 4" id="KW-0378">Hydrolase</keyword>
<sequence>MATYDLIIRGADLIDGTGAPARRADLAVAGDRIAQIGRIAPSLGYRVIEATGLTLAPGFVDIHSHSDYHLLLQPTADSAVRQGVTLEIGGNCGYAAAPIWGPWLEERATLYRNLYGLDHDWRSVAQYFAQLEAVGISENFGLLIGHNTLRGSAMGGVDRAPSAHELEAMIDGARQGMAEGALGLSTGLLYAPACFSGPEELIAIAAAVQDCSGILTCHMRSEGDGLLEAIDEIIGVAERANIPLQISHLKTSGERNWPKLHDAFRRIEDAQARGLNVSCDRYPYTASNTGLQAVLPDWALEGRQRERVERLRNPAARARMTQDLASRYPWDYWSRLMIAEVTQDEHRRYEGLRVSEAAKLAAAEPVDFVLELLLAEQMQVDGIFFTMCEDNLQAILTKPYTMIGSDSGCRSHEGPLSHGRPHPRTFGTFPRVLGHFVRERCLLDLPLAIKKMTGDPCRKLGLWDRGHLQPGCVADLVLFDSATVSDRATYEAPIRYPVGIHHVFVNGVSVVEAGEHTGARPGRVVRRAS</sequence>
<protein>
    <submittedName>
        <fullName evidence="4">D-aminoacylase</fullName>
        <ecNumber evidence="4">3.5.1.81</ecNumber>
    </submittedName>
</protein>
<accession>A0A564ZGR2</accession>
<dbReference type="Gene3D" id="3.30.1490.130">
    <property type="entry name" value="D-aminoacylase. Domain 3"/>
    <property type="match status" value="1"/>
</dbReference>
<dbReference type="InterPro" id="IPR023100">
    <property type="entry name" value="D-aminoacylase_insert_dom_sf"/>
</dbReference>
<dbReference type="InterPro" id="IPR011059">
    <property type="entry name" value="Metal-dep_hydrolase_composite"/>
</dbReference>
<proteinExistence type="inferred from homology"/>
<keyword evidence="5" id="KW-1185">Reference proteome</keyword>
<dbReference type="GO" id="GO:0008448">
    <property type="term" value="F:N-acetylglucosamine-6-phosphate deacetylase activity"/>
    <property type="evidence" value="ECO:0007669"/>
    <property type="project" value="TreeGrafter"/>
</dbReference>
<dbReference type="GO" id="GO:0006046">
    <property type="term" value="P:N-acetylglucosamine catabolic process"/>
    <property type="evidence" value="ECO:0007669"/>
    <property type="project" value="TreeGrafter"/>
</dbReference>
<dbReference type="AlphaFoldDB" id="A0A564ZGR2"/>
<name>A0A564ZGR2_9BACT</name>